<dbReference type="OrthoDB" id="495783at2"/>
<keyword evidence="2" id="KW-1185">Reference proteome</keyword>
<organism evidence="1 2">
    <name type="scientific">Halomonas eurihalina</name>
    <dbReference type="NCBI Taxonomy" id="42566"/>
    <lineage>
        <taxon>Bacteria</taxon>
        <taxon>Pseudomonadati</taxon>
        <taxon>Pseudomonadota</taxon>
        <taxon>Gammaproteobacteria</taxon>
        <taxon>Oceanospirillales</taxon>
        <taxon>Halomonadaceae</taxon>
        <taxon>Halomonas</taxon>
    </lineage>
</organism>
<dbReference type="InterPro" id="IPR007553">
    <property type="entry name" value="2-thiour_desulf"/>
</dbReference>
<accession>A0A5D9DEX4</accession>
<name>A0A5D9DEX4_HALER</name>
<comment type="caution">
    <text evidence="1">The sequence shown here is derived from an EMBL/GenBank/DDBJ whole genome shotgun (WGS) entry which is preliminary data.</text>
</comment>
<dbReference type="PANTHER" id="PTHR30087:SF1">
    <property type="entry name" value="HYPOTHETICAL CYTOSOLIC PROTEIN"/>
    <property type="match status" value="1"/>
</dbReference>
<evidence type="ECO:0000313" key="2">
    <source>
        <dbReference type="Proteomes" id="UP000324260"/>
    </source>
</evidence>
<dbReference type="PANTHER" id="PTHR30087">
    <property type="entry name" value="INNER MEMBRANE PROTEIN"/>
    <property type="match status" value="1"/>
</dbReference>
<dbReference type="RefSeq" id="WP_149320525.1">
    <property type="nucleotide sequence ID" value="NZ_JARWAH010000001.1"/>
</dbReference>
<reference evidence="1 2" key="1">
    <citation type="submission" date="2019-08" db="EMBL/GenBank/DDBJ databases">
        <title>Draft Genome Sequence of Halomonas eurihalina Isolated from Preserved Hide-surface.</title>
        <authorList>
            <person name="Hussain S.A."/>
            <person name="Xu A."/>
            <person name="Sarker M."/>
            <person name="Sommers C."/>
        </authorList>
    </citation>
    <scope>NUCLEOTIDE SEQUENCE [LARGE SCALE GENOMIC DNA]</scope>
    <source>
        <strain evidence="1 2">MS1</strain>
    </source>
</reference>
<sequence length="158" mass="17167">MEKLLISACLLGQPVRYDGRAKTQQSDILARWREEGRLVTVCPEVQAGLATPRAPAEIEGGGGTEVLARDARVMTRDGEDVSVAFRYGAELALALCLRHRIRFAILTEASPSCGSQRIYAGRFDGRTVAGIGVTSALLMQHGIRVFNQDELERVAALL</sequence>
<evidence type="ECO:0000313" key="1">
    <source>
        <dbReference type="EMBL" id="TZG41331.1"/>
    </source>
</evidence>
<dbReference type="Pfam" id="PF04463">
    <property type="entry name" value="2-thiour_desulf"/>
    <property type="match status" value="1"/>
</dbReference>
<dbReference type="AlphaFoldDB" id="A0A5D9DEX4"/>
<dbReference type="Proteomes" id="UP000324260">
    <property type="component" value="Unassembled WGS sequence"/>
</dbReference>
<dbReference type="EMBL" id="VTPU01000001">
    <property type="protein sequence ID" value="TZG41331.1"/>
    <property type="molecule type" value="Genomic_DNA"/>
</dbReference>
<gene>
    <name evidence="1" type="ORF">FZZ93_01325</name>
</gene>
<proteinExistence type="predicted"/>
<protein>
    <submittedName>
        <fullName evidence="1">DUF523 domain-containing protein</fullName>
    </submittedName>
</protein>